<evidence type="ECO:0000256" key="2">
    <source>
        <dbReference type="ARBA" id="ARBA00023235"/>
    </source>
</evidence>
<gene>
    <name evidence="3" type="ORF">VA596_36320</name>
</gene>
<keyword evidence="2" id="KW-0413">Isomerase</keyword>
<dbReference type="InterPro" id="IPR012341">
    <property type="entry name" value="6hp_glycosidase-like_sf"/>
</dbReference>
<dbReference type="Pfam" id="PF07221">
    <property type="entry name" value="GlcNAc_2-epim"/>
    <property type="match status" value="1"/>
</dbReference>
<keyword evidence="4" id="KW-1185">Reference proteome</keyword>
<name>A0ABU5RIU2_9PSEU</name>
<dbReference type="Proteomes" id="UP001304298">
    <property type="component" value="Unassembled WGS sequence"/>
</dbReference>
<protein>
    <submittedName>
        <fullName evidence="3">AGE family epimerase/isomerase</fullName>
    </submittedName>
</protein>
<dbReference type="InterPro" id="IPR008928">
    <property type="entry name" value="6-hairpin_glycosidase_sf"/>
</dbReference>
<evidence type="ECO:0000313" key="3">
    <source>
        <dbReference type="EMBL" id="MEA5365046.1"/>
    </source>
</evidence>
<comment type="caution">
    <text evidence="3">The sequence shown here is derived from an EMBL/GenBank/DDBJ whole genome shotgun (WGS) entry which is preliminary data.</text>
</comment>
<proteinExistence type="inferred from homology"/>
<evidence type="ECO:0000256" key="1">
    <source>
        <dbReference type="ARBA" id="ARBA00008558"/>
    </source>
</evidence>
<reference evidence="3 4" key="1">
    <citation type="submission" date="2023-12" db="EMBL/GenBank/DDBJ databases">
        <title>Amycolatopsis sp. V23-08.</title>
        <authorList>
            <person name="Somphong A."/>
        </authorList>
    </citation>
    <scope>NUCLEOTIDE SEQUENCE [LARGE SCALE GENOMIC DNA]</scope>
    <source>
        <strain evidence="3 4">V23-08</strain>
    </source>
</reference>
<dbReference type="InterPro" id="IPR010819">
    <property type="entry name" value="AGE/CE"/>
</dbReference>
<dbReference type="RefSeq" id="WP_323333272.1">
    <property type="nucleotide sequence ID" value="NZ_JAYFSI010000011.1"/>
</dbReference>
<dbReference type="PANTHER" id="PTHR15108">
    <property type="entry name" value="N-ACYLGLUCOSAMINE-2-EPIMERASE"/>
    <property type="match status" value="1"/>
</dbReference>
<dbReference type="EMBL" id="JAYFSI010000011">
    <property type="protein sequence ID" value="MEA5365046.1"/>
    <property type="molecule type" value="Genomic_DNA"/>
</dbReference>
<dbReference type="SUPFAM" id="SSF48208">
    <property type="entry name" value="Six-hairpin glycosidases"/>
    <property type="match status" value="1"/>
</dbReference>
<evidence type="ECO:0000313" key="4">
    <source>
        <dbReference type="Proteomes" id="UP001304298"/>
    </source>
</evidence>
<sequence length="410" mass="44536">MDIPSSVPSWVRAEPARLLGFAASAAHPAGGFAWLDDTGHPVLDRPVETWITCRMTHVFALASLQGVPGAVKQVAHGVAGLTGLLRDPGHGGWFAAASPDGPADGEKRAYEHAFVVLAAASAVAAGAEGADALLADALDVFERRFWEPGHGRVADVWDRGWTRLEDYRGANANMHTVEALLAVNDVTGDPVWAARALSIVEHLVHGEARAHGWRLPEHYDAQWHVRLEFNRDEPAHPFRPFGVTIGHLLEWSRLAVHLKRALGSGAPEWLVPDAEALFATAVRDGWAVDGHPGFVYTTDFDGVPVVRNRLHWVVAEAIAAAWTLHQETGDPAYLARFEEWCQHAEACFVDRERGSWHHELDPENRPAATVWAGKPDVYHAYQATLLPVLPPAVSFAGVLSLDRGAVAEGS</sequence>
<accession>A0ABU5RIU2</accession>
<organism evidence="3 4">
    <name type="scientific">Amycolatopsis heterodermiae</name>
    <dbReference type="NCBI Taxonomy" id="3110235"/>
    <lineage>
        <taxon>Bacteria</taxon>
        <taxon>Bacillati</taxon>
        <taxon>Actinomycetota</taxon>
        <taxon>Actinomycetes</taxon>
        <taxon>Pseudonocardiales</taxon>
        <taxon>Pseudonocardiaceae</taxon>
        <taxon>Amycolatopsis</taxon>
    </lineage>
</organism>
<comment type="similarity">
    <text evidence="1">Belongs to the N-acylglucosamine 2-epimerase family.</text>
</comment>
<dbReference type="Gene3D" id="1.50.10.10">
    <property type="match status" value="1"/>
</dbReference>